<accession>E6PGE7</accession>
<protein>
    <submittedName>
        <fullName evidence="7">Putative Deoxyribodipyrimidine photo-lyase PhrB</fullName>
        <ecNumber evidence="7">4.1.99.3</ecNumber>
    </submittedName>
</protein>
<dbReference type="SUPFAM" id="SSF52425">
    <property type="entry name" value="Cryptochrome/photolyase, N-terminal domain"/>
    <property type="match status" value="1"/>
</dbReference>
<evidence type="ECO:0000256" key="1">
    <source>
        <dbReference type="ARBA" id="ARBA00001932"/>
    </source>
</evidence>
<reference evidence="7" key="1">
    <citation type="submission" date="2009-10" db="EMBL/GenBank/DDBJ databases">
        <title>Diversity of trophic interactions inside an arsenic-rich microbial ecosystem.</title>
        <authorList>
            <person name="Bertin P.N."/>
            <person name="Heinrich-Salmeron A."/>
            <person name="Pelletier E."/>
            <person name="Goulhen-Chollet F."/>
            <person name="Arsene-Ploetze F."/>
            <person name="Gallien S."/>
            <person name="Calteau A."/>
            <person name="Vallenet D."/>
            <person name="Casiot C."/>
            <person name="Chane-Woon-Ming B."/>
            <person name="Giloteaux L."/>
            <person name="Barakat M."/>
            <person name="Bonnefoy V."/>
            <person name="Bruneel O."/>
            <person name="Chandler M."/>
            <person name="Cleiss J."/>
            <person name="Duran R."/>
            <person name="Elbaz-Poulichet F."/>
            <person name="Fonknechten N."/>
            <person name="Lauga B."/>
            <person name="Mornico D."/>
            <person name="Ortet P."/>
            <person name="Schaeffer C."/>
            <person name="Siguier P."/>
            <person name="Alexander Thil Smith A."/>
            <person name="Van Dorsselaer A."/>
            <person name="Weissenbach J."/>
            <person name="Medigue C."/>
            <person name="Le Paslier D."/>
        </authorList>
    </citation>
    <scope>NUCLEOTIDE SEQUENCE</scope>
</reference>
<dbReference type="PANTHER" id="PTHR11455">
    <property type="entry name" value="CRYPTOCHROME"/>
    <property type="match status" value="1"/>
</dbReference>
<sequence length="471" mass="52044">MRDNVALAEAAEASDEVALAFVLDPVLLRSERMGAPLVQAYFSALASLRAELRSRGSELALLEGDFAEQLTAFAGRIGAGALYYNDDYEPEAIERDARVRTALEAAGVAVHSSLDHVYFGADEVRTEGGAPYRIFTPYKRRWLDQHALAPRMPVRSNRASAEKLIARAEIGATRDFPEPEEYGHRSSAAYPTCSEAGAGACLERFLAEGGASDAYSLQRDLPALDGTSRLSPDLRAGTIGIRTCVARARSAMEGASAKRRASLDVWLSELIWRDFYQQILRNFPHVANAPFLPATAAIPWREDELAFRAWCEARTGYPIVDAAMQQLNTTGWMHNRLRMIVASFLSKDLLLNWQWGERYFERQLADADLAQNNGGWQWAASTGTDAAPYFRIFNPVLQGQRFDPEGAFVRAMLPALRGVPTKYVHAPWQMPPLVQRESGCIIGEDYPAPIVDRTETKTRVLAAFSAALGRA</sequence>
<dbReference type="PROSITE" id="PS00691">
    <property type="entry name" value="DNA_PHOTOLYASES_1_2"/>
    <property type="match status" value="1"/>
</dbReference>
<comment type="cofactor">
    <cofactor evidence="2">
        <name>FAD</name>
        <dbReference type="ChEBI" id="CHEBI:57692"/>
    </cofactor>
</comment>
<evidence type="ECO:0000259" key="6">
    <source>
        <dbReference type="PROSITE" id="PS51645"/>
    </source>
</evidence>
<dbReference type="EMBL" id="CABL01000011">
    <property type="protein sequence ID" value="CBH75535.1"/>
    <property type="molecule type" value="Genomic_DNA"/>
</dbReference>
<comment type="cofactor">
    <cofactor evidence="1">
        <name>(6R)-5,10-methylene-5,6,7,8-tetrahydrofolate</name>
        <dbReference type="ChEBI" id="CHEBI:15636"/>
    </cofactor>
</comment>
<dbReference type="GO" id="GO:0071949">
    <property type="term" value="F:FAD binding"/>
    <property type="evidence" value="ECO:0007669"/>
    <property type="project" value="TreeGrafter"/>
</dbReference>
<dbReference type="Pfam" id="PF03441">
    <property type="entry name" value="FAD_binding_7"/>
    <property type="match status" value="1"/>
</dbReference>
<feature type="domain" description="Photolyase/cryptochrome alpha/beta" evidence="6">
    <location>
        <begin position="1"/>
        <end position="118"/>
    </location>
</feature>
<dbReference type="InterPro" id="IPR018394">
    <property type="entry name" value="DNA_photolyase_1_CS_C"/>
</dbReference>
<dbReference type="AlphaFoldDB" id="E6PGE7"/>
<dbReference type="Pfam" id="PF00875">
    <property type="entry name" value="DNA_photolyase"/>
    <property type="match status" value="1"/>
</dbReference>
<keyword evidence="5" id="KW-0157">Chromophore</keyword>
<dbReference type="InterPro" id="IPR002081">
    <property type="entry name" value="Cryptochrome/DNA_photolyase_1"/>
</dbReference>
<dbReference type="FunFam" id="1.10.579.10:FF:000003">
    <property type="entry name" value="Deoxyribodipyrimidine photo-lyase"/>
    <property type="match status" value="1"/>
</dbReference>
<dbReference type="EC" id="4.1.99.3" evidence="7"/>
<dbReference type="PANTHER" id="PTHR11455:SF9">
    <property type="entry name" value="CRYPTOCHROME CIRCADIAN CLOCK 5 ISOFORM X1"/>
    <property type="match status" value="1"/>
</dbReference>
<keyword evidence="4" id="KW-0274">FAD</keyword>
<keyword evidence="7" id="KW-0456">Lyase</keyword>
<evidence type="ECO:0000256" key="2">
    <source>
        <dbReference type="ARBA" id="ARBA00001974"/>
    </source>
</evidence>
<dbReference type="GO" id="GO:0006139">
    <property type="term" value="P:nucleobase-containing compound metabolic process"/>
    <property type="evidence" value="ECO:0007669"/>
    <property type="project" value="UniProtKB-ARBA"/>
</dbReference>
<dbReference type="Gene3D" id="3.40.50.620">
    <property type="entry name" value="HUPs"/>
    <property type="match status" value="1"/>
</dbReference>
<organism evidence="7">
    <name type="scientific">mine drainage metagenome</name>
    <dbReference type="NCBI Taxonomy" id="410659"/>
    <lineage>
        <taxon>unclassified sequences</taxon>
        <taxon>metagenomes</taxon>
        <taxon>ecological metagenomes</taxon>
    </lineage>
</organism>
<dbReference type="PROSITE" id="PS51645">
    <property type="entry name" value="PHR_CRY_ALPHA_BETA"/>
    <property type="match status" value="1"/>
</dbReference>
<dbReference type="InterPro" id="IPR036134">
    <property type="entry name" value="Crypto/Photolyase_FAD-like_sf"/>
</dbReference>
<evidence type="ECO:0000256" key="3">
    <source>
        <dbReference type="ARBA" id="ARBA00022630"/>
    </source>
</evidence>
<dbReference type="InterPro" id="IPR006050">
    <property type="entry name" value="DNA_photolyase_N"/>
</dbReference>
<proteinExistence type="predicted"/>
<evidence type="ECO:0000256" key="4">
    <source>
        <dbReference type="ARBA" id="ARBA00022827"/>
    </source>
</evidence>
<dbReference type="InterPro" id="IPR005101">
    <property type="entry name" value="Cryptochr/Photolyase_FAD-bd"/>
</dbReference>
<dbReference type="GO" id="GO:0003904">
    <property type="term" value="F:deoxyribodipyrimidine photo-lyase activity"/>
    <property type="evidence" value="ECO:0007669"/>
    <property type="project" value="UniProtKB-EC"/>
</dbReference>
<dbReference type="GO" id="GO:0003677">
    <property type="term" value="F:DNA binding"/>
    <property type="evidence" value="ECO:0007669"/>
    <property type="project" value="TreeGrafter"/>
</dbReference>
<dbReference type="GO" id="GO:0006950">
    <property type="term" value="P:response to stress"/>
    <property type="evidence" value="ECO:0007669"/>
    <property type="project" value="UniProtKB-ARBA"/>
</dbReference>
<dbReference type="Gene3D" id="1.10.579.10">
    <property type="entry name" value="DNA Cyclobutane Dipyrimidine Photolyase, subunit A, domain 3"/>
    <property type="match status" value="1"/>
</dbReference>
<dbReference type="InterPro" id="IPR014729">
    <property type="entry name" value="Rossmann-like_a/b/a_fold"/>
</dbReference>
<keyword evidence="3" id="KW-0285">Flavoprotein</keyword>
<dbReference type="GO" id="GO:0009416">
    <property type="term" value="P:response to light stimulus"/>
    <property type="evidence" value="ECO:0007669"/>
    <property type="project" value="TreeGrafter"/>
</dbReference>
<evidence type="ECO:0000313" key="7">
    <source>
        <dbReference type="EMBL" id="CBH75535.1"/>
    </source>
</evidence>
<gene>
    <name evidence="7" type="ORF">CARN1_2605</name>
</gene>
<comment type="caution">
    <text evidence="7">The sequence shown here is derived from an EMBL/GenBank/DDBJ whole genome shotgun (WGS) entry which is preliminary data.</text>
</comment>
<dbReference type="InterPro" id="IPR036155">
    <property type="entry name" value="Crypto/Photolyase_N_sf"/>
</dbReference>
<evidence type="ECO:0000256" key="5">
    <source>
        <dbReference type="ARBA" id="ARBA00022991"/>
    </source>
</evidence>
<dbReference type="Gene3D" id="1.25.40.80">
    <property type="match status" value="1"/>
</dbReference>
<dbReference type="PRINTS" id="PR00147">
    <property type="entry name" value="DNAPHOTLYASE"/>
</dbReference>
<dbReference type="SUPFAM" id="SSF48173">
    <property type="entry name" value="Cryptochrome/photolyase FAD-binding domain"/>
    <property type="match status" value="1"/>
</dbReference>
<name>E6PGE7_9ZZZZ</name>